<dbReference type="EMBL" id="JBHUGI010000032">
    <property type="protein sequence ID" value="MFD1928846.1"/>
    <property type="molecule type" value="Genomic_DNA"/>
</dbReference>
<evidence type="ECO:0000313" key="2">
    <source>
        <dbReference type="Proteomes" id="UP001597218"/>
    </source>
</evidence>
<organism evidence="1 2">
    <name type="scientific">Sporosarcina siberiensis</name>
    <dbReference type="NCBI Taxonomy" id="1365606"/>
    <lineage>
        <taxon>Bacteria</taxon>
        <taxon>Bacillati</taxon>
        <taxon>Bacillota</taxon>
        <taxon>Bacilli</taxon>
        <taxon>Bacillales</taxon>
        <taxon>Caryophanaceae</taxon>
        <taxon>Sporosarcina</taxon>
    </lineage>
</organism>
<proteinExistence type="predicted"/>
<accession>A0ABW4SHD9</accession>
<gene>
    <name evidence="1" type="ORF">ACFSFY_12465</name>
</gene>
<comment type="caution">
    <text evidence="1">The sequence shown here is derived from an EMBL/GenBank/DDBJ whole genome shotgun (WGS) entry which is preliminary data.</text>
</comment>
<reference evidence="2" key="1">
    <citation type="journal article" date="2019" name="Int. J. Syst. Evol. Microbiol.">
        <title>The Global Catalogue of Microorganisms (GCM) 10K type strain sequencing project: providing services to taxonomists for standard genome sequencing and annotation.</title>
        <authorList>
            <consortium name="The Broad Institute Genomics Platform"/>
            <consortium name="The Broad Institute Genome Sequencing Center for Infectious Disease"/>
            <person name="Wu L."/>
            <person name="Ma J."/>
        </authorList>
    </citation>
    <scope>NUCLEOTIDE SEQUENCE [LARGE SCALE GENOMIC DNA]</scope>
    <source>
        <strain evidence="2">CGMCC 4.7177</strain>
    </source>
</reference>
<keyword evidence="2" id="KW-1185">Reference proteome</keyword>
<evidence type="ECO:0000313" key="1">
    <source>
        <dbReference type="EMBL" id="MFD1928846.1"/>
    </source>
</evidence>
<name>A0ABW4SHD9_9BACL</name>
<protein>
    <recommendedName>
        <fullName evidence="3">CBS domain-containing protein</fullName>
    </recommendedName>
</protein>
<sequence>MGKNIAFNQFFTAEDISEPLASVASNEQWKIEDYFENKNYDVIGYEENDRVIGYLEIDKKYEFTNLRNTVNDFSISDLITNNTNLLDCLKLLKINTRLFVINKSQIVSIVTESDIQKPAVRMLFFGIITFFESKVAELIDEVYPDDEWVPLLNDGRIIAARKIYKGFVDKNQETNLISCTQICDKTELLYKSEELLKEYVDMSKTGAKSFFRSIEGFRNALAHAEPLTLWSEEKDIIELTDELIIITEKVINRKTATVTEV</sequence>
<dbReference type="Proteomes" id="UP001597218">
    <property type="component" value="Unassembled WGS sequence"/>
</dbReference>
<evidence type="ECO:0008006" key="3">
    <source>
        <dbReference type="Google" id="ProtNLM"/>
    </source>
</evidence>
<dbReference type="RefSeq" id="WP_381538491.1">
    <property type="nucleotide sequence ID" value="NZ_JBHUGI010000032.1"/>
</dbReference>